<evidence type="ECO:0000313" key="11">
    <source>
        <dbReference type="Proteomes" id="UP000054359"/>
    </source>
</evidence>
<feature type="repeat" description="ANK" evidence="9">
    <location>
        <begin position="67"/>
        <end position="99"/>
    </location>
</feature>
<dbReference type="OMA" id="HIICENQ"/>
<dbReference type="Pfam" id="PF12796">
    <property type="entry name" value="Ank_2"/>
    <property type="match status" value="4"/>
</dbReference>
<keyword evidence="5" id="KW-0677">Repeat</keyword>
<feature type="repeat" description="ANK" evidence="9">
    <location>
        <begin position="455"/>
        <end position="487"/>
    </location>
</feature>
<evidence type="ECO:0000256" key="7">
    <source>
        <dbReference type="ARBA" id="ARBA00023043"/>
    </source>
</evidence>
<keyword evidence="2" id="KW-0268">Exocytosis</keyword>
<evidence type="ECO:0000256" key="6">
    <source>
        <dbReference type="ARBA" id="ARBA00023028"/>
    </source>
</evidence>
<keyword evidence="4" id="KW-0528">Neurotoxin</keyword>
<dbReference type="PANTHER" id="PTHR24126">
    <property type="entry name" value="ANKYRIN REPEAT, PH AND SEC7 DOMAIN CONTAINING PROTEIN SECG-RELATED"/>
    <property type="match status" value="1"/>
</dbReference>
<dbReference type="Gene3D" id="1.25.40.20">
    <property type="entry name" value="Ankyrin repeat-containing domain"/>
    <property type="match status" value="4"/>
</dbReference>
<dbReference type="PROSITE" id="PS50297">
    <property type="entry name" value="ANK_REP_REGION"/>
    <property type="match status" value="8"/>
</dbReference>
<feature type="repeat" description="ANK" evidence="9">
    <location>
        <begin position="135"/>
        <end position="167"/>
    </location>
</feature>
<feature type="repeat" description="ANK" evidence="9">
    <location>
        <begin position="678"/>
        <end position="710"/>
    </location>
</feature>
<proteinExistence type="predicted"/>
<reference evidence="10 11" key="1">
    <citation type="submission" date="2013-11" db="EMBL/GenBank/DDBJ databases">
        <title>Genome sequencing of Stegodyphus mimosarum.</title>
        <authorList>
            <person name="Bechsgaard J."/>
        </authorList>
    </citation>
    <scope>NUCLEOTIDE SEQUENCE [LARGE SCALE GENOMIC DNA]</scope>
</reference>
<dbReference type="GO" id="GO:0044218">
    <property type="term" value="C:other organism cell membrane"/>
    <property type="evidence" value="ECO:0007669"/>
    <property type="project" value="UniProtKB-KW"/>
</dbReference>
<feature type="repeat" description="ANK" evidence="9">
    <location>
        <begin position="645"/>
        <end position="677"/>
    </location>
</feature>
<keyword evidence="8" id="KW-0472">Membrane</keyword>
<evidence type="ECO:0000256" key="1">
    <source>
        <dbReference type="ARBA" id="ARBA00004175"/>
    </source>
</evidence>
<evidence type="ECO:0000313" key="10">
    <source>
        <dbReference type="EMBL" id="KFM60778.1"/>
    </source>
</evidence>
<dbReference type="GO" id="GO:0044231">
    <property type="term" value="C:host cell presynaptic membrane"/>
    <property type="evidence" value="ECO:0007669"/>
    <property type="project" value="UniProtKB-KW"/>
</dbReference>
<keyword evidence="7 9" id="KW-0040">ANK repeat</keyword>
<evidence type="ECO:0000256" key="3">
    <source>
        <dbReference type="ARBA" id="ARBA00022537"/>
    </source>
</evidence>
<dbReference type="SUPFAM" id="SSF48403">
    <property type="entry name" value="Ankyrin repeat"/>
    <property type="match status" value="2"/>
</dbReference>
<keyword evidence="6" id="KW-0800">Toxin</keyword>
<keyword evidence="3" id="KW-1052">Target cell membrane</keyword>
<protein>
    <submittedName>
        <fullName evidence="10">Ankyrin-3</fullName>
    </submittedName>
</protein>
<dbReference type="STRING" id="407821.A0A087T6N9"/>
<dbReference type="EMBL" id="KK113676">
    <property type="protein sequence ID" value="KFM60778.1"/>
    <property type="molecule type" value="Genomic_DNA"/>
</dbReference>
<accession>A0A087T6N9</accession>
<feature type="repeat" description="ANK" evidence="9">
    <location>
        <begin position="291"/>
        <end position="323"/>
    </location>
</feature>
<sequence>MQALVKNDTEAIKGILRQGSHADYISPSVTDGRVQPSARDLFLQVNAKVPESFSDPDVRRLNYDDGLGNILLRKAASISDYELIRLVLEKGADVTSTDDCKQTALHIACREKSLEIIKFLTEKSPAHVLDIPDLFGRTPLDVACGFNCPEVVQFLLSQGSSVGAKDIKRLPLSNALLINEPQNAIPIAHLLLDAGANVNHADCGFGSLLRIALEMYQSNANTEMQIVKNSTINEHDPYIDLCMLLIDRGCDVNATDSEGITALHVAVQAELENVVRKLLIFGSDIDRCDHFGDSPLQLAFYNGSQRLAALLITAGANLRAVDWEATLELWKGCENLNERHIQVLKYIIHESKQCRTLENLCINTIRNAEKDAPQLGLPPLLDIENLLNAAMQALVKNDTEAIKGILRQGSHMDNIFPSVSDDRVQVSARDLFLQVNTTVPENLERLNHFNYDDVIGNILLQKAAMISDYELIRLLVENGADVTSPISHGQTALHIVCQEGTEETLEIIKFLTEKSPAYILDDPDDLGRTPLDIACEFNCPDVVQFLLSQGSSVDSKEIERFPLLSAIIQNDAKYAIPIASLLLDAGANINHACDDLGTPLIAAVQKCDSPMRLVENSTASQNDPYVDLCMLLIDRGCDVNAVDSAGRTALHFAVQADLENLVRKLIISGSDIDRWDNFGDTPLHIACGNGSERLVNLLIISGANLRAQDWEATFKRWRRLRKLNERNTQLLKYIISKSEDCLALKSLCNITLRKIIRNVEKNAAELGLPPILVKRLQLKN</sequence>
<dbReference type="OrthoDB" id="6486936at2759"/>
<keyword evidence="8" id="KW-1053">Target membrane</keyword>
<dbReference type="SMART" id="SM00248">
    <property type="entry name" value="ANK"/>
    <property type="match status" value="14"/>
</dbReference>
<gene>
    <name evidence="10" type="ORF">X975_19774</name>
</gene>
<dbReference type="GO" id="GO:0006887">
    <property type="term" value="P:exocytosis"/>
    <property type="evidence" value="ECO:0007669"/>
    <property type="project" value="UniProtKB-KW"/>
</dbReference>
<evidence type="ECO:0000256" key="4">
    <source>
        <dbReference type="ARBA" id="ARBA00022699"/>
    </source>
</evidence>
<dbReference type="InterPro" id="IPR002110">
    <property type="entry name" value="Ankyrin_rpt"/>
</dbReference>
<dbReference type="InterPro" id="IPR036770">
    <property type="entry name" value="Ankyrin_rpt-contain_sf"/>
</dbReference>
<keyword evidence="6" id="KW-0638">Presynaptic neurotoxin</keyword>
<comment type="subcellular location">
    <subcellularLocation>
        <location evidence="1">Target cell membrane</location>
    </subcellularLocation>
</comment>
<feature type="non-terminal residue" evidence="10">
    <location>
        <position position="780"/>
    </location>
</feature>
<dbReference type="AlphaFoldDB" id="A0A087T6N9"/>
<name>A0A087T6N9_STEMI</name>
<evidence type="ECO:0000256" key="2">
    <source>
        <dbReference type="ARBA" id="ARBA00022483"/>
    </source>
</evidence>
<evidence type="ECO:0000256" key="8">
    <source>
        <dbReference type="ARBA" id="ARBA00023298"/>
    </source>
</evidence>
<keyword evidence="11" id="KW-1185">Reference proteome</keyword>
<feature type="repeat" description="ANK" evidence="9">
    <location>
        <begin position="258"/>
        <end position="290"/>
    </location>
</feature>
<evidence type="ECO:0000256" key="9">
    <source>
        <dbReference type="PROSITE-ProRule" id="PRU00023"/>
    </source>
</evidence>
<dbReference type="PROSITE" id="PS50088">
    <property type="entry name" value="ANK_REPEAT"/>
    <property type="match status" value="8"/>
</dbReference>
<dbReference type="Proteomes" id="UP000054359">
    <property type="component" value="Unassembled WGS sequence"/>
</dbReference>
<dbReference type="PANTHER" id="PTHR24126:SF14">
    <property type="entry name" value="ANK_REP_REGION DOMAIN-CONTAINING PROTEIN"/>
    <property type="match status" value="1"/>
</dbReference>
<organism evidence="10 11">
    <name type="scientific">Stegodyphus mimosarum</name>
    <name type="common">African social velvet spider</name>
    <dbReference type="NCBI Taxonomy" id="407821"/>
    <lineage>
        <taxon>Eukaryota</taxon>
        <taxon>Metazoa</taxon>
        <taxon>Ecdysozoa</taxon>
        <taxon>Arthropoda</taxon>
        <taxon>Chelicerata</taxon>
        <taxon>Arachnida</taxon>
        <taxon>Araneae</taxon>
        <taxon>Araneomorphae</taxon>
        <taxon>Entelegynae</taxon>
        <taxon>Eresoidea</taxon>
        <taxon>Eresidae</taxon>
        <taxon>Stegodyphus</taxon>
    </lineage>
</organism>
<evidence type="ECO:0000256" key="5">
    <source>
        <dbReference type="ARBA" id="ARBA00022737"/>
    </source>
</evidence>
<feature type="repeat" description="ANK" evidence="9">
    <location>
        <begin position="526"/>
        <end position="558"/>
    </location>
</feature>